<dbReference type="InterPro" id="IPR036770">
    <property type="entry name" value="Ankyrin_rpt-contain_sf"/>
</dbReference>
<dbReference type="PANTHER" id="PTHR24198:SF165">
    <property type="entry name" value="ANKYRIN REPEAT-CONTAINING PROTEIN-RELATED"/>
    <property type="match status" value="1"/>
</dbReference>
<dbReference type="InterPro" id="IPR043136">
    <property type="entry name" value="B30.2/SPRY_sf"/>
</dbReference>
<feature type="repeat" description="ANK" evidence="3">
    <location>
        <begin position="159"/>
        <end position="191"/>
    </location>
</feature>
<feature type="repeat" description="ANK" evidence="3">
    <location>
        <begin position="60"/>
        <end position="92"/>
    </location>
</feature>
<dbReference type="InterPro" id="IPR003877">
    <property type="entry name" value="SPRY_dom"/>
</dbReference>
<evidence type="ECO:0000313" key="6">
    <source>
        <dbReference type="Proteomes" id="UP000481861"/>
    </source>
</evidence>
<keyword evidence="2 3" id="KW-0040">ANK repeat</keyword>
<dbReference type="Gene3D" id="1.25.40.20">
    <property type="entry name" value="Ankyrin repeat-containing domain"/>
    <property type="match status" value="2"/>
</dbReference>
<dbReference type="SMART" id="SM00248">
    <property type="entry name" value="ANK"/>
    <property type="match status" value="7"/>
</dbReference>
<reference evidence="5 6" key="1">
    <citation type="submission" date="2020-01" db="EMBL/GenBank/DDBJ databases">
        <authorList>
            <consortium name="DOE Joint Genome Institute"/>
            <person name="Haridas S."/>
            <person name="Albert R."/>
            <person name="Binder M."/>
            <person name="Bloem J."/>
            <person name="Labutti K."/>
            <person name="Salamov A."/>
            <person name="Andreopoulos B."/>
            <person name="Baker S.E."/>
            <person name="Barry K."/>
            <person name="Bills G."/>
            <person name="Bluhm B.H."/>
            <person name="Cannon C."/>
            <person name="Castanera R."/>
            <person name="Culley D.E."/>
            <person name="Daum C."/>
            <person name="Ezra D."/>
            <person name="Gonzalez J.B."/>
            <person name="Henrissat B."/>
            <person name="Kuo A."/>
            <person name="Liang C."/>
            <person name="Lipzen A."/>
            <person name="Lutzoni F."/>
            <person name="Magnuson J."/>
            <person name="Mondo S."/>
            <person name="Nolan M."/>
            <person name="Ohm R."/>
            <person name="Pangilinan J."/>
            <person name="Park H.-J.H."/>
            <person name="Ramirez L."/>
            <person name="Alfaro M."/>
            <person name="Sun H."/>
            <person name="Tritt A."/>
            <person name="Yoshinaga Y."/>
            <person name="Zwiers L.-H.L."/>
            <person name="Turgeon B.G."/>
            <person name="Goodwin S.B."/>
            <person name="Spatafora J.W."/>
            <person name="Crous P.W."/>
            <person name="Grigoriev I.V."/>
        </authorList>
    </citation>
    <scope>NUCLEOTIDE SEQUENCE [LARGE SCALE GENOMIC DNA]</scope>
    <source>
        <strain evidence="5 6">CBS 611.86</strain>
    </source>
</reference>
<dbReference type="Pfam" id="PF00622">
    <property type="entry name" value="SPRY"/>
    <property type="match status" value="1"/>
</dbReference>
<dbReference type="InterPro" id="IPR002110">
    <property type="entry name" value="Ankyrin_rpt"/>
</dbReference>
<dbReference type="OrthoDB" id="341259at2759"/>
<dbReference type="PANTHER" id="PTHR24198">
    <property type="entry name" value="ANKYRIN REPEAT AND PROTEIN KINASE DOMAIN-CONTAINING PROTEIN"/>
    <property type="match status" value="1"/>
</dbReference>
<dbReference type="InterPro" id="IPR044736">
    <property type="entry name" value="Gid1/RanBPM/SPLA_SPRY"/>
</dbReference>
<gene>
    <name evidence="5" type="ORF">BDV95DRAFT_604507</name>
</gene>
<evidence type="ECO:0000256" key="1">
    <source>
        <dbReference type="ARBA" id="ARBA00022737"/>
    </source>
</evidence>
<dbReference type="AlphaFoldDB" id="A0A7C8MIQ8"/>
<dbReference type="PROSITE" id="PS50188">
    <property type="entry name" value="B302_SPRY"/>
    <property type="match status" value="1"/>
</dbReference>
<evidence type="ECO:0000256" key="3">
    <source>
        <dbReference type="PROSITE-ProRule" id="PRU00023"/>
    </source>
</evidence>
<dbReference type="Gene3D" id="2.60.120.920">
    <property type="match status" value="1"/>
</dbReference>
<name>A0A7C8MIQ8_9PLEO</name>
<evidence type="ECO:0000259" key="4">
    <source>
        <dbReference type="PROSITE" id="PS50188"/>
    </source>
</evidence>
<feature type="repeat" description="ANK" evidence="3">
    <location>
        <begin position="1"/>
        <end position="26"/>
    </location>
</feature>
<keyword evidence="1" id="KW-0677">Repeat</keyword>
<comment type="caution">
    <text evidence="5">The sequence shown here is derived from an EMBL/GenBank/DDBJ whole genome shotgun (WGS) entry which is preliminary data.</text>
</comment>
<dbReference type="SUPFAM" id="SSF48403">
    <property type="entry name" value="Ankyrin repeat"/>
    <property type="match status" value="1"/>
</dbReference>
<evidence type="ECO:0000256" key="2">
    <source>
        <dbReference type="ARBA" id="ARBA00023043"/>
    </source>
</evidence>
<protein>
    <submittedName>
        <fullName evidence="5">Ankyrin repeat-containing domain protein</fullName>
    </submittedName>
</protein>
<keyword evidence="6" id="KW-1185">Reference proteome</keyword>
<organism evidence="5 6">
    <name type="scientific">Massariosphaeria phaeospora</name>
    <dbReference type="NCBI Taxonomy" id="100035"/>
    <lineage>
        <taxon>Eukaryota</taxon>
        <taxon>Fungi</taxon>
        <taxon>Dikarya</taxon>
        <taxon>Ascomycota</taxon>
        <taxon>Pezizomycotina</taxon>
        <taxon>Dothideomycetes</taxon>
        <taxon>Pleosporomycetidae</taxon>
        <taxon>Pleosporales</taxon>
        <taxon>Pleosporales incertae sedis</taxon>
        <taxon>Massariosphaeria</taxon>
    </lineage>
</organism>
<dbReference type="PROSITE" id="PS50297">
    <property type="entry name" value="ANK_REP_REGION"/>
    <property type="match status" value="3"/>
</dbReference>
<dbReference type="InterPro" id="IPR013320">
    <property type="entry name" value="ConA-like_dom_sf"/>
</dbReference>
<dbReference type="Proteomes" id="UP000481861">
    <property type="component" value="Unassembled WGS sequence"/>
</dbReference>
<dbReference type="InterPro" id="IPR001870">
    <property type="entry name" value="B30.2/SPRY"/>
</dbReference>
<feature type="domain" description="B30.2/SPRY" evidence="4">
    <location>
        <begin position="278"/>
        <end position="475"/>
    </location>
</feature>
<dbReference type="CDD" id="cd12885">
    <property type="entry name" value="SPRY_RanBP_like"/>
    <property type="match status" value="1"/>
</dbReference>
<dbReference type="PROSITE" id="PS50088">
    <property type="entry name" value="ANK_REPEAT"/>
    <property type="match status" value="3"/>
</dbReference>
<sequence length="504" mass="55635">MAAQSGDSEILLVLLEAGADINTSGGEHGSALISAINEEELECVKVLLKNNADPNLVGAEQQYPVHFATRKGLLDILKLLVDYGANLHVTCKNKLPLLLYATVWNSAGVVNYLLKREGIDINGRGPLAQTPLAMTTRLQRNFVRNILKRSPDVDCPDFKGTAPLMTVTQYGSVRLMTLLLEHKADLSKKDVHGRTTLYFACRSPNVEAFECISKALNGCDFATEHREMAVHATILANRPKLLSKILEDVSIRPNQADDHGWTPLYTASMYDRQELVFQLRIAGASEPRARDALREKPSRWHPREKLPCFEYKPDGREVVMTEALKGPDLEGIEETYSTIKADHPMIPIGKEGVYYFEIRIEVGSENGLFSIGFCEQDVGTAISLGKHCSTWGYYGTNGKVSTGHESDTDYGEPCNTGDVIGCGVNFVYHTAFYTKNGKVIRRAFSNVRGKLFPAVTMDATSPGCQISAKFWSDRENDFCYKGELDAPATLEPPVNPTVTHSGPE</sequence>
<proteinExistence type="predicted"/>
<evidence type="ECO:0000313" key="5">
    <source>
        <dbReference type="EMBL" id="KAF2874322.1"/>
    </source>
</evidence>
<dbReference type="EMBL" id="JAADJZ010000006">
    <property type="protein sequence ID" value="KAF2874322.1"/>
    <property type="molecule type" value="Genomic_DNA"/>
</dbReference>
<accession>A0A7C8MIQ8</accession>
<dbReference type="Pfam" id="PF12796">
    <property type="entry name" value="Ank_2"/>
    <property type="match status" value="2"/>
</dbReference>
<dbReference type="SUPFAM" id="SSF49899">
    <property type="entry name" value="Concanavalin A-like lectins/glucanases"/>
    <property type="match status" value="1"/>
</dbReference>
<dbReference type="SMART" id="SM00449">
    <property type="entry name" value="SPRY"/>
    <property type="match status" value="1"/>
</dbReference>